<evidence type="ECO:0000313" key="1">
    <source>
        <dbReference type="EMBL" id="MDQ0116233.1"/>
    </source>
</evidence>
<comment type="caution">
    <text evidence="1">The sequence shown here is derived from an EMBL/GenBank/DDBJ whole genome shotgun (WGS) entry which is preliminary data.</text>
</comment>
<gene>
    <name evidence="1" type="ORF">J2T15_005709</name>
</gene>
<evidence type="ECO:0000313" key="2">
    <source>
        <dbReference type="Proteomes" id="UP001229346"/>
    </source>
</evidence>
<dbReference type="Proteomes" id="UP001229346">
    <property type="component" value="Unassembled WGS sequence"/>
</dbReference>
<evidence type="ECO:0008006" key="3">
    <source>
        <dbReference type="Google" id="ProtNLM"/>
    </source>
</evidence>
<protein>
    <recommendedName>
        <fullName evidence="3">WD40 repeat domain-containing protein</fullName>
    </recommendedName>
</protein>
<dbReference type="SUPFAM" id="SSF69322">
    <property type="entry name" value="Tricorn protease domain 2"/>
    <property type="match status" value="1"/>
</dbReference>
<accession>A0ABT9U9A2</accession>
<name>A0ABT9U9A2_PAEHA</name>
<dbReference type="RefSeq" id="WP_307208281.1">
    <property type="nucleotide sequence ID" value="NZ_JAUSSU010000017.1"/>
</dbReference>
<proteinExistence type="predicted"/>
<keyword evidence="2" id="KW-1185">Reference proteome</keyword>
<dbReference type="EMBL" id="JAUSSU010000017">
    <property type="protein sequence ID" value="MDQ0116233.1"/>
    <property type="molecule type" value="Genomic_DNA"/>
</dbReference>
<sequence>MKQGKYIVIFIVTCMLTIAGCSSNEALEERDASPEVSAEPQETKGWVFVGDEHYDKLLVNTENPILLNRIQARHRVKNKLIEGALHVVALHGNNTLENIVTTKFEAKLDTGIAEFALKLQRLKIDGRSITIPQDRNDFPLGFTLTKDGKQSYFVAENGIWGLNDESNEFKRLTPSTYNGKTYEDLAKTAMKWTGEPIVAWNGDERLSPDGTQMVYFGDKHDVGSGDSALFALDIASGVETMIAHAEGYSYLLAGWLDSQRVISSKYNNSGSTYVMVHLNGKESKLDLRGDSPMIYDVQNEIIAYYTPFKSGGSEFRIASISKKGTVSEMVSFPMDGSSRQDGYASFSPNNTYFAAIFVPDDEPKARYLKVLDIRGHTVVDIASLPDTVSRSADIIGYDWVDENTLLITISEERPDGESISTWTFSIG</sequence>
<reference evidence="1 2" key="1">
    <citation type="submission" date="2023-07" db="EMBL/GenBank/DDBJ databases">
        <title>Sorghum-associated microbial communities from plants grown in Nebraska, USA.</title>
        <authorList>
            <person name="Schachtman D."/>
        </authorList>
    </citation>
    <scope>NUCLEOTIDE SEQUENCE [LARGE SCALE GENOMIC DNA]</scope>
    <source>
        <strain evidence="1 2">CC482</strain>
    </source>
</reference>
<dbReference type="PROSITE" id="PS51257">
    <property type="entry name" value="PROKAR_LIPOPROTEIN"/>
    <property type="match status" value="1"/>
</dbReference>
<organism evidence="1 2">
    <name type="scientific">Paenibacillus harenae</name>
    <dbReference type="NCBI Taxonomy" id="306543"/>
    <lineage>
        <taxon>Bacteria</taxon>
        <taxon>Bacillati</taxon>
        <taxon>Bacillota</taxon>
        <taxon>Bacilli</taxon>
        <taxon>Bacillales</taxon>
        <taxon>Paenibacillaceae</taxon>
        <taxon>Paenibacillus</taxon>
    </lineage>
</organism>